<gene>
    <name evidence="1" type="ORF">R69658_02227</name>
</gene>
<name>A0ABN7LB00_9BURK</name>
<accession>A0ABN7LB00</accession>
<organism evidence="1 2">
    <name type="scientific">Paraburkholderia aspalathi</name>
    <dbReference type="NCBI Taxonomy" id="1324617"/>
    <lineage>
        <taxon>Bacteria</taxon>
        <taxon>Pseudomonadati</taxon>
        <taxon>Pseudomonadota</taxon>
        <taxon>Betaproteobacteria</taxon>
        <taxon>Burkholderiales</taxon>
        <taxon>Burkholderiaceae</taxon>
        <taxon>Paraburkholderia</taxon>
    </lineage>
</organism>
<dbReference type="Proteomes" id="UP000674425">
    <property type="component" value="Unassembled WGS sequence"/>
</dbReference>
<protein>
    <submittedName>
        <fullName evidence="1">Uncharacterized protein</fullName>
    </submittedName>
</protein>
<evidence type="ECO:0000313" key="1">
    <source>
        <dbReference type="EMBL" id="CAE6740332.1"/>
    </source>
</evidence>
<evidence type="ECO:0000313" key="2">
    <source>
        <dbReference type="Proteomes" id="UP000674425"/>
    </source>
</evidence>
<reference evidence="1 2" key="1">
    <citation type="submission" date="2021-02" db="EMBL/GenBank/DDBJ databases">
        <authorList>
            <person name="Vanwijnsberghe S."/>
        </authorList>
    </citation>
    <scope>NUCLEOTIDE SEQUENCE [LARGE SCALE GENOMIC DNA]</scope>
    <source>
        <strain evidence="1 2">R-69658</strain>
    </source>
</reference>
<keyword evidence="2" id="KW-1185">Reference proteome</keyword>
<comment type="caution">
    <text evidence="1">The sequence shown here is derived from an EMBL/GenBank/DDBJ whole genome shotgun (WGS) entry which is preliminary data.</text>
</comment>
<sequence>MPVVRSFTRGQWEALGRRLGALPEKGKDEQHLKVGDGVKSIRTQIGAAREKGYTLNELIEQAAQEGIDVKTRHFRLR</sequence>
<dbReference type="RefSeq" id="WP_234486665.1">
    <property type="nucleotide sequence ID" value="NZ_CAJNAU010000016.1"/>
</dbReference>
<proteinExistence type="predicted"/>
<dbReference type="EMBL" id="CAJNAU010000016">
    <property type="protein sequence ID" value="CAE6740332.1"/>
    <property type="molecule type" value="Genomic_DNA"/>
</dbReference>